<keyword evidence="1" id="KW-0813">Transport</keyword>
<dbReference type="AlphaFoldDB" id="A0A8S0WCX5"/>
<evidence type="ECO:0000313" key="5">
    <source>
        <dbReference type="Proteomes" id="UP000494216"/>
    </source>
</evidence>
<keyword evidence="1" id="KW-0812">Transmembrane</keyword>
<dbReference type="EMBL" id="CADCXN010000116">
    <property type="protein sequence ID" value="CAA9892815.1"/>
    <property type="molecule type" value="Genomic_DNA"/>
</dbReference>
<keyword evidence="1" id="KW-0998">Cell outer membrane</keyword>
<dbReference type="GO" id="GO:0009279">
    <property type="term" value="C:cell outer membrane"/>
    <property type="evidence" value="ECO:0007669"/>
    <property type="project" value="UniProtKB-SubCell"/>
</dbReference>
<dbReference type="GO" id="GO:0009297">
    <property type="term" value="P:pilus assembly"/>
    <property type="evidence" value="ECO:0007669"/>
    <property type="project" value="InterPro"/>
</dbReference>
<dbReference type="PANTHER" id="PTHR30451">
    <property type="entry name" value="OUTER MEMBRANE USHER PROTEIN"/>
    <property type="match status" value="1"/>
</dbReference>
<dbReference type="InterPro" id="IPR025949">
    <property type="entry name" value="PapC-like_C"/>
</dbReference>
<evidence type="ECO:0000256" key="1">
    <source>
        <dbReference type="RuleBase" id="RU003884"/>
    </source>
</evidence>
<name>A0A8S0WCX5_9GAMM</name>
<keyword evidence="5" id="KW-1185">Reference proteome</keyword>
<organism evidence="4 5">
    <name type="scientific">Candidatus Methylobacter favarea</name>
    <dbReference type="NCBI Taxonomy" id="2707345"/>
    <lineage>
        <taxon>Bacteria</taxon>
        <taxon>Pseudomonadati</taxon>
        <taxon>Pseudomonadota</taxon>
        <taxon>Gammaproteobacteria</taxon>
        <taxon>Methylococcales</taxon>
        <taxon>Methylococcaceae</taxon>
        <taxon>Methylobacter</taxon>
    </lineage>
</organism>
<protein>
    <submittedName>
        <fullName evidence="4">Outer membrane usher protein</fullName>
    </submittedName>
</protein>
<dbReference type="Proteomes" id="UP000494216">
    <property type="component" value="Unassembled WGS sequence"/>
</dbReference>
<accession>A0A8S0WCX5</accession>
<dbReference type="PROSITE" id="PS01151">
    <property type="entry name" value="FIMBRIAL_USHER"/>
    <property type="match status" value="1"/>
</dbReference>
<dbReference type="PANTHER" id="PTHR30451:SF5">
    <property type="entry name" value="SLR0019 PROTEIN"/>
    <property type="match status" value="1"/>
</dbReference>
<proteinExistence type="inferred from homology"/>
<dbReference type="Pfam" id="PF13953">
    <property type="entry name" value="PapC_C"/>
    <property type="match status" value="1"/>
</dbReference>
<dbReference type="Gene3D" id="2.60.40.2070">
    <property type="match status" value="1"/>
</dbReference>
<dbReference type="Gene3D" id="2.60.40.2610">
    <property type="entry name" value="Outer membrane usher protein FimD, plug domain"/>
    <property type="match status" value="1"/>
</dbReference>
<evidence type="ECO:0000259" key="3">
    <source>
        <dbReference type="Pfam" id="PF13953"/>
    </source>
</evidence>
<dbReference type="GO" id="GO:0015473">
    <property type="term" value="F:fimbrial usher porin activity"/>
    <property type="evidence" value="ECO:0007669"/>
    <property type="project" value="InterPro"/>
</dbReference>
<keyword evidence="1" id="KW-0472">Membrane</keyword>
<dbReference type="InterPro" id="IPR043142">
    <property type="entry name" value="PapC-like_C_sf"/>
</dbReference>
<comment type="caution">
    <text evidence="4">The sequence shown here is derived from an EMBL/GenBank/DDBJ whole genome shotgun (WGS) entry which is preliminary data.</text>
</comment>
<feature type="domain" description="PapC-like C-terminal" evidence="3">
    <location>
        <begin position="706"/>
        <end position="767"/>
    </location>
</feature>
<feature type="compositionally biased region" description="Polar residues" evidence="2">
    <location>
        <begin position="17"/>
        <end position="32"/>
    </location>
</feature>
<dbReference type="InterPro" id="IPR042186">
    <property type="entry name" value="FimD_plug_dom"/>
</dbReference>
<dbReference type="Pfam" id="PF00577">
    <property type="entry name" value="Usher"/>
    <property type="match status" value="1"/>
</dbReference>
<evidence type="ECO:0000256" key="2">
    <source>
        <dbReference type="SAM" id="MobiDB-lite"/>
    </source>
</evidence>
<dbReference type="InterPro" id="IPR000015">
    <property type="entry name" value="Fimb_usher"/>
</dbReference>
<dbReference type="InterPro" id="IPR018030">
    <property type="entry name" value="Fimbrial_membr_usher_CS"/>
</dbReference>
<dbReference type="RefSeq" id="WP_174627543.1">
    <property type="nucleotide sequence ID" value="NZ_CADCXN010000116.1"/>
</dbReference>
<sequence>MLLAVSLPYCPTQVVASSPDTALTGSPNQTQDRVAGKPGHFNGPQALLLDVRINTRKLADVIRVEKLADGRLILPVEAWLEARLRPVGEKLALPDGNQGYALDAVPGLQYQLDSGRLALDITAPAEAFEASALDQARGGEAPPNPAPPGFYFNYNLTGTRSGSNGLSYGAFVEAVAFNGWGSLVLNGLMRGDDKQRRLIRTDTYWQTDLPGSMETLVLGDAIGTGGAWSRPARFGGIRWARNFALRPGYFTFPLPSLSGSAALPSTVDVLINNQRQQSQTVAPGPFAITNVPVVTGAGEVNLVVRDLLGVETLVTQSYYTSPRLLAEGLSDFSFEAGWLRENFASQSLDYGAGFAAGTWRQGFNGALTGEARLELQLHRQAAGLELAGLLGHFAVGRAAAAFARADGELGGHYLLGLERRSLGGSGSLQGEHFDRGYVQFGALPHEIRPRDRFTAGFGMPLLLGVSAGVSYISQSNWDGDPFQLATANLGFSLPWNMYLNAFASKQLNEDNGWSGGLNLILPLGAQRSVSASSNRATDGRLTNALLASQSVSQGPGLGWRVRISDDANQQLQAGGTLNSDYGQVTADFNLGNNDTALRLGANGSIGWLQGLPFTTRNIGHGSFAVVKVGDIKDVPVYRSNQIAATTNSSGLALVPNLLPYQKNRITIEPGELPFDVEIKGVKAMALPYARSGVLVEFPVRRSRNALVVLHQANGKPVPGGAQVTVTPSGLKFTVAKRGQVYLTDLESNNRIAVQWRDGRCDLAIPLPAGGPAEPRIGPLTCGDPR</sequence>
<dbReference type="Gene3D" id="2.60.40.3110">
    <property type="match status" value="1"/>
</dbReference>
<comment type="similarity">
    <text evidence="1">Belongs to the fimbrial export usher family.</text>
</comment>
<keyword evidence="1" id="KW-1029">Fimbrium biogenesis</keyword>
<reference evidence="4 5" key="1">
    <citation type="submission" date="2020-02" db="EMBL/GenBank/DDBJ databases">
        <authorList>
            <person name="Hogendoorn C."/>
        </authorList>
    </citation>
    <scope>NUCLEOTIDE SEQUENCE [LARGE SCALE GENOMIC DNA]</scope>
    <source>
        <strain evidence="4">METHB21</strain>
    </source>
</reference>
<gene>
    <name evidence="4" type="ORF">METHB2_820002</name>
</gene>
<evidence type="ECO:0000313" key="4">
    <source>
        <dbReference type="EMBL" id="CAA9892815.1"/>
    </source>
</evidence>
<feature type="region of interest" description="Disordered" evidence="2">
    <location>
        <begin position="17"/>
        <end position="38"/>
    </location>
</feature>
<comment type="subcellular location">
    <subcellularLocation>
        <location evidence="1">Cell outer membrane</location>
        <topology evidence="1">Multi-pass membrane protein</topology>
    </subcellularLocation>
</comment>